<keyword evidence="2" id="KW-1185">Reference proteome</keyword>
<proteinExistence type="predicted"/>
<gene>
    <name evidence="1" type="ORF">BKA14_002463</name>
</gene>
<dbReference type="AlphaFoldDB" id="A0A7W7CS37"/>
<protein>
    <submittedName>
        <fullName evidence="1">Uncharacterized protein</fullName>
    </submittedName>
</protein>
<name>A0A7W7CS37_9ACTN</name>
<evidence type="ECO:0000313" key="1">
    <source>
        <dbReference type="EMBL" id="MBB4692315.1"/>
    </source>
</evidence>
<sequence length="62" mass="6384">MVTGVLLSAMLLLILSFIRRTAPTVEFRTAVAALPVPVPAPVLLSQFAAAVRGSRAPPVASA</sequence>
<dbReference type="RefSeq" id="WP_184951044.1">
    <property type="nucleotide sequence ID" value="NZ_BOMC01000079.1"/>
</dbReference>
<evidence type="ECO:0000313" key="2">
    <source>
        <dbReference type="Proteomes" id="UP000542742"/>
    </source>
</evidence>
<accession>A0A7W7CS37</accession>
<reference evidence="1 2" key="1">
    <citation type="submission" date="2020-08" db="EMBL/GenBank/DDBJ databases">
        <title>Sequencing the genomes of 1000 actinobacteria strains.</title>
        <authorList>
            <person name="Klenk H.-P."/>
        </authorList>
    </citation>
    <scope>NUCLEOTIDE SEQUENCE [LARGE SCALE GENOMIC DNA]</scope>
    <source>
        <strain evidence="1 2">DSM 45518</strain>
    </source>
</reference>
<organism evidence="1 2">
    <name type="scientific">Paractinoplanes abujensis</name>
    <dbReference type="NCBI Taxonomy" id="882441"/>
    <lineage>
        <taxon>Bacteria</taxon>
        <taxon>Bacillati</taxon>
        <taxon>Actinomycetota</taxon>
        <taxon>Actinomycetes</taxon>
        <taxon>Micromonosporales</taxon>
        <taxon>Micromonosporaceae</taxon>
        <taxon>Paractinoplanes</taxon>
    </lineage>
</organism>
<dbReference type="Proteomes" id="UP000542742">
    <property type="component" value="Unassembled WGS sequence"/>
</dbReference>
<dbReference type="EMBL" id="JACHMF010000001">
    <property type="protein sequence ID" value="MBB4692315.1"/>
    <property type="molecule type" value="Genomic_DNA"/>
</dbReference>
<comment type="caution">
    <text evidence="1">The sequence shown here is derived from an EMBL/GenBank/DDBJ whole genome shotgun (WGS) entry which is preliminary data.</text>
</comment>